<feature type="domain" description="Response regulatory" evidence="5">
    <location>
        <begin position="2"/>
        <end position="118"/>
    </location>
</feature>
<dbReference type="PANTHER" id="PTHR44591">
    <property type="entry name" value="STRESS RESPONSE REGULATOR PROTEIN 1"/>
    <property type="match status" value="1"/>
</dbReference>
<feature type="region of interest" description="Disordered" evidence="4">
    <location>
        <begin position="439"/>
        <end position="474"/>
    </location>
</feature>
<dbReference type="EMBL" id="JACRIW010000111">
    <property type="protein sequence ID" value="MBI5170876.1"/>
    <property type="molecule type" value="Genomic_DNA"/>
</dbReference>
<dbReference type="InterPro" id="IPR028976">
    <property type="entry name" value="CheC-like_sf"/>
</dbReference>
<reference evidence="6" key="1">
    <citation type="submission" date="2020-07" db="EMBL/GenBank/DDBJ databases">
        <title>Huge and variable diversity of episymbiotic CPR bacteria and DPANN archaea in groundwater ecosystems.</title>
        <authorList>
            <person name="He C.Y."/>
            <person name="Keren R."/>
            <person name="Whittaker M."/>
            <person name="Farag I.F."/>
            <person name="Doudna J."/>
            <person name="Cate J.H.D."/>
            <person name="Banfield J.F."/>
        </authorList>
    </citation>
    <scope>NUCLEOTIDE SEQUENCE</scope>
    <source>
        <strain evidence="6">NC_groundwater_1813_Pr3_B-0.1um_71_17</strain>
    </source>
</reference>
<accession>A0A933WAC1</accession>
<dbReference type="Gene3D" id="3.40.50.2300">
    <property type="match status" value="1"/>
</dbReference>
<evidence type="ECO:0000256" key="2">
    <source>
        <dbReference type="ARBA" id="ARBA00022553"/>
    </source>
</evidence>
<dbReference type="GO" id="GO:0006935">
    <property type="term" value="P:chemotaxis"/>
    <property type="evidence" value="ECO:0007669"/>
    <property type="project" value="UniProtKB-KW"/>
</dbReference>
<evidence type="ECO:0000313" key="6">
    <source>
        <dbReference type="EMBL" id="MBI5170876.1"/>
    </source>
</evidence>
<dbReference type="SMART" id="SM00448">
    <property type="entry name" value="REC"/>
    <property type="match status" value="1"/>
</dbReference>
<name>A0A933WAC1_UNCEI</name>
<dbReference type="AlphaFoldDB" id="A0A933WAC1"/>
<dbReference type="GO" id="GO:0000160">
    <property type="term" value="P:phosphorelay signal transduction system"/>
    <property type="evidence" value="ECO:0007669"/>
    <property type="project" value="InterPro"/>
</dbReference>
<dbReference type="InterPro" id="IPR050595">
    <property type="entry name" value="Bact_response_regulator"/>
</dbReference>
<comment type="caution">
    <text evidence="3">Lacks conserved residue(s) required for the propagation of feature annotation.</text>
</comment>
<gene>
    <name evidence="6" type="ORF">HZA61_15410</name>
</gene>
<evidence type="ECO:0000259" key="5">
    <source>
        <dbReference type="PROSITE" id="PS50110"/>
    </source>
</evidence>
<comment type="caution">
    <text evidence="6">The sequence shown here is derived from an EMBL/GenBank/DDBJ whole genome shotgun (WGS) entry which is preliminary data.</text>
</comment>
<feature type="compositionally biased region" description="Low complexity" evidence="4">
    <location>
        <begin position="439"/>
        <end position="467"/>
    </location>
</feature>
<keyword evidence="1" id="KW-0145">Chemotaxis</keyword>
<keyword evidence="2" id="KW-0597">Phosphoprotein</keyword>
<organism evidence="6 7">
    <name type="scientific">Eiseniibacteriota bacterium</name>
    <dbReference type="NCBI Taxonomy" id="2212470"/>
    <lineage>
        <taxon>Bacteria</taxon>
        <taxon>Candidatus Eiseniibacteriota</taxon>
    </lineage>
</organism>
<evidence type="ECO:0000256" key="4">
    <source>
        <dbReference type="SAM" id="MobiDB-lite"/>
    </source>
</evidence>
<protein>
    <submittedName>
        <fullName evidence="6">Response regulator</fullName>
    </submittedName>
</protein>
<proteinExistence type="predicted"/>
<dbReference type="InterPro" id="IPR001789">
    <property type="entry name" value="Sig_transdc_resp-reg_receiver"/>
</dbReference>
<dbReference type="PANTHER" id="PTHR44591:SF3">
    <property type="entry name" value="RESPONSE REGULATORY DOMAIN-CONTAINING PROTEIN"/>
    <property type="match status" value="1"/>
</dbReference>
<dbReference type="Gene3D" id="3.40.1550.10">
    <property type="entry name" value="CheC-like"/>
    <property type="match status" value="1"/>
</dbReference>
<dbReference type="PROSITE" id="PS50110">
    <property type="entry name" value="RESPONSE_REGULATORY"/>
    <property type="match status" value="1"/>
</dbReference>
<dbReference type="SUPFAM" id="SSF52172">
    <property type="entry name" value="CheY-like"/>
    <property type="match status" value="1"/>
</dbReference>
<evidence type="ECO:0000256" key="3">
    <source>
        <dbReference type="PROSITE-ProRule" id="PRU00169"/>
    </source>
</evidence>
<evidence type="ECO:0000256" key="1">
    <source>
        <dbReference type="ARBA" id="ARBA00022500"/>
    </source>
</evidence>
<sequence length="474" mass="50954">MKALVVDPDRSARAVVKRLLSHVNVDVIEADNGLIALNALEQADPDFVVVEIDMPILTGPDCLAAIRQSPVRPDIPVIVISASGTRENVHRMVALGVADFLLKPINPVEVLPRIKNLLIRVAQWRQRQSSRSINSLLIVDNDPNFMAFAKPLLDSTFEILEAGSSTGAAITYRDASPKPTVVCLAEGLPLMNEDLLVDVIRKMAIESGSNPPQFFLLSKTAEVPPDKAARYAGFVRKSFIPQTFVDEFRRIVLREQSPYERLRHIVREGLRSELVTATQQTIGVMIGSEIEELGEGEGADGPTGVLAELSQLDTASGVSLRTIIMSGRSEVERMASQIVRRPITFEEGANEVVGELANTIAGRMRACLMSRGFDLKMGLPEIRTQAEGEPVETGFDLTAGFRCSSGELFQVALHVKQVSPGLGMLGGATETRVDADVPVDSAPAAPAAPAAPTAAPVAGPAEAQAQQSVDDVLF</sequence>
<dbReference type="InterPro" id="IPR011006">
    <property type="entry name" value="CheY-like_superfamily"/>
</dbReference>
<dbReference type="Pfam" id="PF00072">
    <property type="entry name" value="Response_reg"/>
    <property type="match status" value="1"/>
</dbReference>
<dbReference type="Proteomes" id="UP000696931">
    <property type="component" value="Unassembled WGS sequence"/>
</dbReference>
<evidence type="ECO:0000313" key="7">
    <source>
        <dbReference type="Proteomes" id="UP000696931"/>
    </source>
</evidence>